<accession>G2YBE0</accession>
<dbReference type="EMBL" id="FQ790311">
    <property type="protein sequence ID" value="CCD34531.1"/>
    <property type="molecule type" value="Genomic_DNA"/>
</dbReference>
<proteinExistence type="predicted"/>
<feature type="region of interest" description="Disordered" evidence="1">
    <location>
        <begin position="57"/>
        <end position="84"/>
    </location>
</feature>
<dbReference type="InParanoid" id="G2YBE0"/>
<evidence type="ECO:0000313" key="3">
    <source>
        <dbReference type="Proteomes" id="UP000008177"/>
    </source>
</evidence>
<name>G2YBE0_BOTF4</name>
<organism evidence="2 3">
    <name type="scientific">Botryotinia fuckeliana (strain T4)</name>
    <name type="common">Noble rot fungus</name>
    <name type="synonym">Botrytis cinerea</name>
    <dbReference type="NCBI Taxonomy" id="999810"/>
    <lineage>
        <taxon>Eukaryota</taxon>
        <taxon>Fungi</taxon>
        <taxon>Dikarya</taxon>
        <taxon>Ascomycota</taxon>
        <taxon>Pezizomycotina</taxon>
        <taxon>Leotiomycetes</taxon>
        <taxon>Helotiales</taxon>
        <taxon>Sclerotiniaceae</taxon>
        <taxon>Botrytis</taxon>
    </lineage>
</organism>
<sequence length="84" mass="9220">MHHDAGNTRNPWCVDFVSIFHLLAASSPDILSADILQKLARKEPECLAGCQSRVTTLSPASNDSQPMQNDSHQTGSAKWKNKLC</sequence>
<dbReference type="AlphaFoldDB" id="G2YBE0"/>
<gene>
    <name evidence="2" type="ORF">BofuT4_uP102320.1</name>
</gene>
<feature type="compositionally biased region" description="Polar residues" evidence="1">
    <location>
        <begin position="57"/>
        <end position="76"/>
    </location>
</feature>
<reference evidence="3" key="1">
    <citation type="journal article" date="2011" name="PLoS Genet.">
        <title>Genomic analysis of the necrotrophic fungal pathogens Sclerotinia sclerotiorum and Botrytis cinerea.</title>
        <authorList>
            <person name="Amselem J."/>
            <person name="Cuomo C.A."/>
            <person name="van Kan J.A."/>
            <person name="Viaud M."/>
            <person name="Benito E.P."/>
            <person name="Couloux A."/>
            <person name="Coutinho P.M."/>
            <person name="de Vries R.P."/>
            <person name="Dyer P.S."/>
            <person name="Fillinger S."/>
            <person name="Fournier E."/>
            <person name="Gout L."/>
            <person name="Hahn M."/>
            <person name="Kohn L."/>
            <person name="Lapalu N."/>
            <person name="Plummer K.M."/>
            <person name="Pradier J.M."/>
            <person name="Quevillon E."/>
            <person name="Sharon A."/>
            <person name="Simon A."/>
            <person name="ten Have A."/>
            <person name="Tudzynski B."/>
            <person name="Tudzynski P."/>
            <person name="Wincker P."/>
            <person name="Andrew M."/>
            <person name="Anthouard V."/>
            <person name="Beever R.E."/>
            <person name="Beffa R."/>
            <person name="Benoit I."/>
            <person name="Bouzid O."/>
            <person name="Brault B."/>
            <person name="Chen Z."/>
            <person name="Choquer M."/>
            <person name="Collemare J."/>
            <person name="Cotton P."/>
            <person name="Danchin E.G."/>
            <person name="Da Silva C."/>
            <person name="Gautier A."/>
            <person name="Giraud C."/>
            <person name="Giraud T."/>
            <person name="Gonzalez C."/>
            <person name="Grossetete S."/>
            <person name="Guldener U."/>
            <person name="Henrissat B."/>
            <person name="Howlett B.J."/>
            <person name="Kodira C."/>
            <person name="Kretschmer M."/>
            <person name="Lappartient A."/>
            <person name="Leroch M."/>
            <person name="Levis C."/>
            <person name="Mauceli E."/>
            <person name="Neuveglise C."/>
            <person name="Oeser B."/>
            <person name="Pearson M."/>
            <person name="Poulain J."/>
            <person name="Poussereau N."/>
            <person name="Quesneville H."/>
            <person name="Rascle C."/>
            <person name="Schumacher J."/>
            <person name="Segurens B."/>
            <person name="Sexton A."/>
            <person name="Silva E."/>
            <person name="Sirven C."/>
            <person name="Soanes D.M."/>
            <person name="Talbot N.J."/>
            <person name="Templeton M."/>
            <person name="Yandava C."/>
            <person name="Yarden O."/>
            <person name="Zeng Q."/>
            <person name="Rollins J.A."/>
            <person name="Lebrun M.H."/>
            <person name="Dickman M."/>
        </authorList>
    </citation>
    <scope>NUCLEOTIDE SEQUENCE [LARGE SCALE GENOMIC DNA]</scope>
    <source>
        <strain evidence="3">T4</strain>
    </source>
</reference>
<dbReference type="HOGENOM" id="CLU_2527190_0_0_1"/>
<protein>
    <submittedName>
        <fullName evidence="2">Uncharacterized protein</fullName>
    </submittedName>
</protein>
<evidence type="ECO:0000256" key="1">
    <source>
        <dbReference type="SAM" id="MobiDB-lite"/>
    </source>
</evidence>
<evidence type="ECO:0000313" key="2">
    <source>
        <dbReference type="EMBL" id="CCD34531.1"/>
    </source>
</evidence>
<dbReference type="Proteomes" id="UP000008177">
    <property type="component" value="Unplaced contigs"/>
</dbReference>